<accession>A0A7K1FPT8</accession>
<organism evidence="2 3">
    <name type="scientific">Nakamurella alba</name>
    <dbReference type="NCBI Taxonomy" id="2665158"/>
    <lineage>
        <taxon>Bacteria</taxon>
        <taxon>Bacillati</taxon>
        <taxon>Actinomycetota</taxon>
        <taxon>Actinomycetes</taxon>
        <taxon>Nakamurellales</taxon>
        <taxon>Nakamurellaceae</taxon>
        <taxon>Nakamurella</taxon>
    </lineage>
</organism>
<protein>
    <submittedName>
        <fullName evidence="2">Cyclase family protein</fullName>
    </submittedName>
</protein>
<dbReference type="GO" id="GO:0019441">
    <property type="term" value="P:L-tryptophan catabolic process to kynurenine"/>
    <property type="evidence" value="ECO:0007669"/>
    <property type="project" value="InterPro"/>
</dbReference>
<keyword evidence="3" id="KW-1185">Reference proteome</keyword>
<dbReference type="PANTHER" id="PTHR34861:SF10">
    <property type="entry name" value="CYCLASE"/>
    <property type="match status" value="1"/>
</dbReference>
<dbReference type="AlphaFoldDB" id="A0A7K1FPT8"/>
<dbReference type="GO" id="GO:0004061">
    <property type="term" value="F:arylformamidase activity"/>
    <property type="evidence" value="ECO:0007669"/>
    <property type="project" value="InterPro"/>
</dbReference>
<dbReference type="InterPro" id="IPR007325">
    <property type="entry name" value="KFase/CYL"/>
</dbReference>
<dbReference type="InterPro" id="IPR037175">
    <property type="entry name" value="KFase_sf"/>
</dbReference>
<proteinExistence type="predicted"/>
<dbReference type="Gene3D" id="3.50.30.50">
    <property type="entry name" value="Putative cyclase"/>
    <property type="match status" value="1"/>
</dbReference>
<evidence type="ECO:0000313" key="2">
    <source>
        <dbReference type="EMBL" id="MTD14834.1"/>
    </source>
</evidence>
<evidence type="ECO:0000256" key="1">
    <source>
        <dbReference type="SAM" id="MobiDB-lite"/>
    </source>
</evidence>
<dbReference type="RefSeq" id="WP_322097910.1">
    <property type="nucleotide sequence ID" value="NZ_WLYK01000005.1"/>
</dbReference>
<name>A0A7K1FPT8_9ACTN</name>
<evidence type="ECO:0000313" key="3">
    <source>
        <dbReference type="Proteomes" id="UP000460221"/>
    </source>
</evidence>
<feature type="region of interest" description="Disordered" evidence="1">
    <location>
        <begin position="37"/>
        <end position="57"/>
    </location>
</feature>
<dbReference type="PANTHER" id="PTHR34861">
    <property type="match status" value="1"/>
</dbReference>
<comment type="caution">
    <text evidence="2">The sequence shown here is derived from an EMBL/GenBank/DDBJ whole genome shotgun (WGS) entry which is preliminary data.</text>
</comment>
<sequence length="291" mass="30444">MTGNWGRWGADDQSGALHLVTPEVTRRAVATVREGRTLSLAQPLGPGSPSPGHRAGPARYMTRDAGDYALGARSPGGFRFAEDVVQFPTHSGTHVDALSHVWSGDHLYNEHPASSTRSTRGAQRCGAEHLFPVTTRGILVDLVAATGAPLSPRTAVTHADLERGIAEAGVTPEPGDAVLIRTGWWESDGAAGDHFSDEPGIDEAAAQWLADRDVALVGADNYAVEQQTDVPGFPAHLVLLHRYGVPLIENLELAPLAGALAAAGRSAFLFVFAPVPLVGSTAAPVTPVAVL</sequence>
<gene>
    <name evidence="2" type="ORF">GIS00_12870</name>
</gene>
<dbReference type="EMBL" id="WLYK01000005">
    <property type="protein sequence ID" value="MTD14834.1"/>
    <property type="molecule type" value="Genomic_DNA"/>
</dbReference>
<reference evidence="2 3" key="1">
    <citation type="submission" date="2019-11" db="EMBL/GenBank/DDBJ databases">
        <authorList>
            <person name="Jiang L.-Q."/>
        </authorList>
    </citation>
    <scope>NUCLEOTIDE SEQUENCE [LARGE SCALE GENOMIC DNA]</scope>
    <source>
        <strain evidence="2 3">YIM 132087</strain>
    </source>
</reference>
<dbReference type="Pfam" id="PF04199">
    <property type="entry name" value="Cyclase"/>
    <property type="match status" value="1"/>
</dbReference>
<dbReference type="Proteomes" id="UP000460221">
    <property type="component" value="Unassembled WGS sequence"/>
</dbReference>
<dbReference type="SUPFAM" id="SSF102198">
    <property type="entry name" value="Putative cyclase"/>
    <property type="match status" value="1"/>
</dbReference>